<dbReference type="Pfam" id="PF12992">
    <property type="entry name" value="DUF3876"/>
    <property type="match status" value="1"/>
</dbReference>
<name>A0A644UM78_9ZZZZ</name>
<dbReference type="AlphaFoldDB" id="A0A644UM78"/>
<reference evidence="1" key="1">
    <citation type="submission" date="2019-08" db="EMBL/GenBank/DDBJ databases">
        <authorList>
            <person name="Kucharzyk K."/>
            <person name="Murdoch R.W."/>
            <person name="Higgins S."/>
            <person name="Loffler F."/>
        </authorList>
    </citation>
    <scope>NUCLEOTIDE SEQUENCE</scope>
</reference>
<comment type="caution">
    <text evidence="1">The sequence shown here is derived from an EMBL/GenBank/DDBJ whole genome shotgun (WGS) entry which is preliminary data.</text>
</comment>
<protein>
    <recommendedName>
        <fullName evidence="2">DUF3876 domain-containing protein</fullName>
    </recommendedName>
</protein>
<evidence type="ECO:0008006" key="2">
    <source>
        <dbReference type="Google" id="ProtNLM"/>
    </source>
</evidence>
<accession>A0A644UM78</accession>
<evidence type="ECO:0000313" key="1">
    <source>
        <dbReference type="EMBL" id="MPL80064.1"/>
    </source>
</evidence>
<dbReference type="EMBL" id="VSSQ01000133">
    <property type="protein sequence ID" value="MPL80064.1"/>
    <property type="molecule type" value="Genomic_DNA"/>
</dbReference>
<gene>
    <name evidence="1" type="ORF">SDC9_25955</name>
</gene>
<dbReference type="InterPro" id="IPR024452">
    <property type="entry name" value="DUF3876"/>
</dbReference>
<proteinExistence type="predicted"/>
<sequence>MFSKCNTAEPFAAHQDFYLWEITGRWVSPDGAPAVTVYRNTSRKRGGIRLCLTYNNPQVICDCTMYCVFGLYYIDLYGRIGIAYDREREVLLLSAFGEYVRAEE</sequence>
<organism evidence="1">
    <name type="scientific">bioreactor metagenome</name>
    <dbReference type="NCBI Taxonomy" id="1076179"/>
    <lineage>
        <taxon>unclassified sequences</taxon>
        <taxon>metagenomes</taxon>
        <taxon>ecological metagenomes</taxon>
    </lineage>
</organism>